<dbReference type="AlphaFoldDB" id="A0A7R9DTM7"/>
<proteinExistence type="predicted"/>
<reference evidence="1" key="1">
    <citation type="submission" date="2020-11" db="EMBL/GenBank/DDBJ databases">
        <authorList>
            <person name="Tran Van P."/>
        </authorList>
    </citation>
    <scope>NUCLEOTIDE SEQUENCE</scope>
</reference>
<dbReference type="EMBL" id="OD021185">
    <property type="protein sequence ID" value="CAD7419404.1"/>
    <property type="molecule type" value="Genomic_DNA"/>
</dbReference>
<organism evidence="1">
    <name type="scientific">Timema poppense</name>
    <name type="common">Walking stick</name>
    <dbReference type="NCBI Taxonomy" id="170557"/>
    <lineage>
        <taxon>Eukaryota</taxon>
        <taxon>Metazoa</taxon>
        <taxon>Ecdysozoa</taxon>
        <taxon>Arthropoda</taxon>
        <taxon>Hexapoda</taxon>
        <taxon>Insecta</taxon>
        <taxon>Pterygota</taxon>
        <taxon>Neoptera</taxon>
        <taxon>Polyneoptera</taxon>
        <taxon>Phasmatodea</taxon>
        <taxon>Timematodea</taxon>
        <taxon>Timematoidea</taxon>
        <taxon>Timematidae</taxon>
        <taxon>Timema</taxon>
    </lineage>
</organism>
<name>A0A7R9DTM7_TIMPO</name>
<accession>A0A7R9DTM7</accession>
<evidence type="ECO:0000313" key="1">
    <source>
        <dbReference type="EMBL" id="CAD7419404.1"/>
    </source>
</evidence>
<protein>
    <submittedName>
        <fullName evidence="1">Uncharacterized protein</fullName>
    </submittedName>
</protein>
<gene>
    <name evidence="1" type="ORF">TPSB3V08_LOCUS12938</name>
</gene>
<sequence length="100" mass="11131">MCLTVYRLAVRNLWKCYLSIVGARGVSSVLYSPLVAALVVEVICRSRYRWCNTLILGDQLPPNLIVVLGCDVAAEHPPAPFVHEEPKGKLRNLCQSLPQQ</sequence>